<evidence type="ECO:0000313" key="10">
    <source>
        <dbReference type="Proteomes" id="UP000288127"/>
    </source>
</evidence>
<dbReference type="GO" id="GO:0000287">
    <property type="term" value="F:magnesium ion binding"/>
    <property type="evidence" value="ECO:0007669"/>
    <property type="project" value="UniProtKB-UniRule"/>
</dbReference>
<evidence type="ECO:0000256" key="7">
    <source>
        <dbReference type="ARBA" id="ARBA00022842"/>
    </source>
</evidence>
<evidence type="ECO:0000256" key="6">
    <source>
        <dbReference type="ARBA" id="ARBA00022840"/>
    </source>
</evidence>
<dbReference type="Proteomes" id="UP000288127">
    <property type="component" value="Unassembled WGS sequence"/>
</dbReference>
<dbReference type="PANTHER" id="PTHR43210:SF5">
    <property type="entry name" value="DETHIOBIOTIN SYNTHETASE"/>
    <property type="match status" value="1"/>
</dbReference>
<comment type="pathway">
    <text evidence="8">Cofactor biosynthesis; biotin biosynthesis; biotin from 7,8-diaminononanoate: step 1/2.</text>
</comment>
<dbReference type="Gene3D" id="3.40.50.300">
    <property type="entry name" value="P-loop containing nucleotide triphosphate hydrolases"/>
    <property type="match status" value="1"/>
</dbReference>
<accession>A0A432YJT8</accession>
<dbReference type="PANTHER" id="PTHR43210">
    <property type="entry name" value="DETHIOBIOTIN SYNTHETASE"/>
    <property type="match status" value="1"/>
</dbReference>
<comment type="similarity">
    <text evidence="8">Belongs to the dethiobiotin synthetase family.</text>
</comment>
<comment type="function">
    <text evidence="8">Catalyzes a mechanistically unusual reaction, the ATP-dependent insertion of CO2 between the N7 and N8 nitrogen atoms of 7,8-diaminopelargonic acid (DAPA, also called 7,8-diammoniononanoate) to form a ureido ring.</text>
</comment>
<dbReference type="UniPathway" id="UPA00078">
    <property type="reaction ID" value="UER00161"/>
</dbReference>
<evidence type="ECO:0000256" key="5">
    <source>
        <dbReference type="ARBA" id="ARBA00022756"/>
    </source>
</evidence>
<evidence type="ECO:0000256" key="1">
    <source>
        <dbReference type="ARBA" id="ARBA00022490"/>
    </source>
</evidence>
<evidence type="ECO:0000313" key="9">
    <source>
        <dbReference type="EMBL" id="RUO61233.1"/>
    </source>
</evidence>
<keyword evidence="5 8" id="KW-0093">Biotin biosynthesis</keyword>
<keyword evidence="6 8" id="KW-0067">ATP-binding</keyword>
<dbReference type="PIRSF" id="PIRSF006755">
    <property type="entry name" value="DTB_synth"/>
    <property type="match status" value="1"/>
</dbReference>
<dbReference type="GO" id="GO:0004141">
    <property type="term" value="F:dethiobiotin synthase activity"/>
    <property type="evidence" value="ECO:0007669"/>
    <property type="project" value="UniProtKB-UniRule"/>
</dbReference>
<dbReference type="GO" id="GO:0005524">
    <property type="term" value="F:ATP binding"/>
    <property type="evidence" value="ECO:0007669"/>
    <property type="project" value="UniProtKB-UniRule"/>
</dbReference>
<evidence type="ECO:0000256" key="3">
    <source>
        <dbReference type="ARBA" id="ARBA00022723"/>
    </source>
</evidence>
<proteinExistence type="inferred from homology"/>
<dbReference type="GO" id="GO:0009102">
    <property type="term" value="P:biotin biosynthetic process"/>
    <property type="evidence" value="ECO:0007669"/>
    <property type="project" value="UniProtKB-UniRule"/>
</dbReference>
<keyword evidence="7 8" id="KW-0460">Magnesium</keyword>
<dbReference type="CDD" id="cd03109">
    <property type="entry name" value="DTBS"/>
    <property type="match status" value="1"/>
</dbReference>
<dbReference type="SUPFAM" id="SSF52540">
    <property type="entry name" value="P-loop containing nucleoside triphosphate hydrolases"/>
    <property type="match status" value="1"/>
</dbReference>
<dbReference type="FunFam" id="3.40.50.300:FF:000292">
    <property type="entry name" value="ATP-dependent dethiobiotin synthetase BioD"/>
    <property type="match status" value="1"/>
</dbReference>
<gene>
    <name evidence="8 9" type="primary">bioD</name>
    <name evidence="9" type="ORF">CWI76_02915</name>
</gene>
<keyword evidence="1 8" id="KW-0963">Cytoplasm</keyword>
<comment type="caution">
    <text evidence="8">Lacks conserved residue(s) required for the propagation of feature annotation.</text>
</comment>
<feature type="active site" evidence="8">
    <location>
        <position position="46"/>
    </location>
</feature>
<dbReference type="EC" id="6.3.3.3" evidence="8"/>
<evidence type="ECO:0000256" key="2">
    <source>
        <dbReference type="ARBA" id="ARBA00022598"/>
    </source>
</evidence>
<comment type="cofactor">
    <cofactor evidence="8">
        <name>Mg(2+)</name>
        <dbReference type="ChEBI" id="CHEBI:18420"/>
    </cofactor>
</comment>
<feature type="binding site" evidence="8">
    <location>
        <position position="63"/>
    </location>
    <ligand>
        <name>Mg(2+)</name>
        <dbReference type="ChEBI" id="CHEBI:18420"/>
    </ligand>
</feature>
<keyword evidence="4 8" id="KW-0547">Nucleotide-binding</keyword>
<protein>
    <recommendedName>
        <fullName evidence="8">ATP-dependent dethiobiotin synthetase BioD</fullName>
        <ecNumber evidence="8">6.3.3.3</ecNumber>
    </recommendedName>
    <alternativeName>
        <fullName evidence="8">DTB synthetase</fullName>
        <shortName evidence="8">DTBS</shortName>
    </alternativeName>
    <alternativeName>
        <fullName evidence="8">Dethiobiotin synthase</fullName>
    </alternativeName>
</protein>
<feature type="binding site" evidence="8">
    <location>
        <position position="63"/>
    </location>
    <ligand>
        <name>ATP</name>
        <dbReference type="ChEBI" id="CHEBI:30616"/>
    </ligand>
</feature>
<dbReference type="HAMAP" id="MF_00336">
    <property type="entry name" value="BioD"/>
    <property type="match status" value="1"/>
</dbReference>
<dbReference type="AlphaFoldDB" id="A0A432YJT8"/>
<organism evidence="9 10">
    <name type="scientific">Pseudidiomarina marina</name>
    <dbReference type="NCBI Taxonomy" id="502366"/>
    <lineage>
        <taxon>Bacteria</taxon>
        <taxon>Pseudomonadati</taxon>
        <taxon>Pseudomonadota</taxon>
        <taxon>Gammaproteobacteria</taxon>
        <taxon>Alteromonadales</taxon>
        <taxon>Idiomarinaceae</taxon>
        <taxon>Pseudidiomarina</taxon>
    </lineage>
</organism>
<reference evidence="10" key="1">
    <citation type="journal article" date="2018" name="Front. Microbiol.">
        <title>Genome-Based Analysis Reveals the Taxonomy and Diversity of the Family Idiomarinaceae.</title>
        <authorList>
            <person name="Liu Y."/>
            <person name="Lai Q."/>
            <person name="Shao Z."/>
        </authorList>
    </citation>
    <scope>NUCLEOTIDE SEQUENCE [LARGE SCALE GENOMIC DNA]</scope>
    <source>
        <strain evidence="10">PIM1</strain>
    </source>
</reference>
<dbReference type="NCBIfam" id="TIGR00347">
    <property type="entry name" value="bioD"/>
    <property type="match status" value="1"/>
</dbReference>
<evidence type="ECO:0000256" key="8">
    <source>
        <dbReference type="HAMAP-Rule" id="MF_00336"/>
    </source>
</evidence>
<dbReference type="InterPro" id="IPR004472">
    <property type="entry name" value="DTB_synth_BioD"/>
</dbReference>
<dbReference type="GO" id="GO:0005829">
    <property type="term" value="C:cytosol"/>
    <property type="evidence" value="ECO:0007669"/>
    <property type="project" value="TreeGrafter"/>
</dbReference>
<dbReference type="EMBL" id="PIPZ01000001">
    <property type="protein sequence ID" value="RUO61233.1"/>
    <property type="molecule type" value="Genomic_DNA"/>
</dbReference>
<dbReference type="OrthoDB" id="9802097at2"/>
<comment type="subcellular location">
    <subcellularLocation>
        <location evidence="8">Cytoplasm</location>
    </subcellularLocation>
</comment>
<feature type="binding site" evidence="8">
    <location>
        <position position="25"/>
    </location>
    <ligand>
        <name>Mg(2+)</name>
        <dbReference type="ChEBI" id="CHEBI:18420"/>
    </ligand>
</feature>
<dbReference type="GO" id="GO:0042803">
    <property type="term" value="F:protein homodimerization activity"/>
    <property type="evidence" value="ECO:0007669"/>
    <property type="project" value="UniProtKB-ARBA"/>
</dbReference>
<feature type="binding site" evidence="8">
    <location>
        <begin position="133"/>
        <end position="136"/>
    </location>
    <ligand>
        <name>ATP</name>
        <dbReference type="ChEBI" id="CHEBI:30616"/>
    </ligand>
</feature>
<sequence>MIVNNGIKRPAYLFVTGTDTDAGKTTCASALLHALRGQGYRVWPFKPVAAGAELVDGQLRNSDALNLMNACAIELNHENYSKVNPYCYAPPIAPHIAASQVKSEPTVSSIIAKLESAMIAEHESKQHELVLIEGAGGWLVPLNEKESLADVAKHLQAQVLLVIGMKLGCLNHALLTVEAIQRSGLKLAGWIANQPQKVQMAHYQESLETLKRMIDAPCIGEVPFHSNLDETTLAEHLNLAMLHL</sequence>
<comment type="catalytic activity">
    <reaction evidence="8">
        <text>(7R,8S)-7,8-diammoniononanoate + CO2 + ATP = (4R,5S)-dethiobiotin + ADP + phosphate + 3 H(+)</text>
        <dbReference type="Rhea" id="RHEA:15805"/>
        <dbReference type="ChEBI" id="CHEBI:15378"/>
        <dbReference type="ChEBI" id="CHEBI:16526"/>
        <dbReference type="ChEBI" id="CHEBI:30616"/>
        <dbReference type="ChEBI" id="CHEBI:43474"/>
        <dbReference type="ChEBI" id="CHEBI:149469"/>
        <dbReference type="ChEBI" id="CHEBI:149473"/>
        <dbReference type="ChEBI" id="CHEBI:456216"/>
        <dbReference type="EC" id="6.3.3.3"/>
    </reaction>
</comment>
<comment type="caution">
    <text evidence="9">The sequence shown here is derived from an EMBL/GenBank/DDBJ whole genome shotgun (WGS) entry which is preliminary data.</text>
</comment>
<keyword evidence="2 8" id="KW-0436">Ligase</keyword>
<keyword evidence="10" id="KW-1185">Reference proteome</keyword>
<dbReference type="Pfam" id="PF13500">
    <property type="entry name" value="AAA_26"/>
    <property type="match status" value="1"/>
</dbReference>
<evidence type="ECO:0000256" key="4">
    <source>
        <dbReference type="ARBA" id="ARBA00022741"/>
    </source>
</evidence>
<feature type="binding site" evidence="8">
    <location>
        <position position="133"/>
    </location>
    <ligand>
        <name>Mg(2+)</name>
        <dbReference type="ChEBI" id="CHEBI:18420"/>
    </ligand>
</feature>
<dbReference type="RefSeq" id="WP_126758859.1">
    <property type="nucleotide sequence ID" value="NZ_PIPZ01000001.1"/>
</dbReference>
<name>A0A432YJT8_9GAMM</name>
<feature type="binding site" evidence="8">
    <location>
        <begin position="21"/>
        <end position="26"/>
    </location>
    <ligand>
        <name>ATP</name>
        <dbReference type="ChEBI" id="CHEBI:30616"/>
    </ligand>
</feature>
<dbReference type="InterPro" id="IPR027417">
    <property type="entry name" value="P-loop_NTPase"/>
</dbReference>
<feature type="binding site" evidence="8">
    <location>
        <begin position="193"/>
        <end position="194"/>
    </location>
    <ligand>
        <name>ATP</name>
        <dbReference type="ChEBI" id="CHEBI:30616"/>
    </ligand>
</feature>
<feature type="binding site" evidence="8">
    <location>
        <position position="230"/>
    </location>
    <ligand>
        <name>ATP</name>
        <dbReference type="ChEBI" id="CHEBI:30616"/>
    </ligand>
</feature>
<keyword evidence="3 8" id="KW-0479">Metal-binding</keyword>
<comment type="subunit">
    <text evidence="8">Homodimer.</text>
</comment>